<sequence>MNNDKVKSIVKNVSFWSMFVILGIILLFILMEAIIPSQTLNVFQVKSYIAKYDTMEPTIKPNNLVFINKVKPENLEEGDLITFTADINYDGDTEMVTYYIDSIAPVANEDYYRITVIAEGATVPFGVITSDRIIGGYAFKLPVLGPVIEFVKSPFGIGAIVINILIISGIVIIVKQGQKPEVKKVEETEEVETVKETKKIEKIEEPVKVEKKVEPKEKKQEPKVVKEVEKAKKPKK</sequence>
<accession>A0A7U9TIU4</accession>
<evidence type="ECO:0000313" key="2">
    <source>
        <dbReference type="Proteomes" id="UP000620133"/>
    </source>
</evidence>
<dbReference type="RefSeq" id="WP_176240068.1">
    <property type="nucleotide sequence ID" value="NZ_AP024412.1"/>
</dbReference>
<evidence type="ECO:0000313" key="1">
    <source>
        <dbReference type="EMBL" id="BCR36537.1"/>
    </source>
</evidence>
<protein>
    <recommendedName>
        <fullName evidence="3">Signal peptidase I</fullName>
    </recommendedName>
</protein>
<dbReference type="Proteomes" id="UP000620133">
    <property type="component" value="Chromosome"/>
</dbReference>
<keyword evidence="2" id="KW-1185">Reference proteome</keyword>
<name>A0A7U9TIU4_9MOLU</name>
<dbReference type="KEGG" id="manr:MPAN_014300"/>
<gene>
    <name evidence="1" type="ORF">MPAN_014300</name>
</gene>
<proteinExistence type="predicted"/>
<dbReference type="AlphaFoldDB" id="A0A7U9TIU4"/>
<evidence type="ECO:0008006" key="3">
    <source>
        <dbReference type="Google" id="ProtNLM"/>
    </source>
</evidence>
<reference evidence="1" key="1">
    <citation type="submission" date="2021-01" db="EMBL/GenBank/DDBJ databases">
        <title>Draft genome sequence of Acholeplasmataceae bacterium strain Mahy22.</title>
        <authorList>
            <person name="Watanabe M."/>
            <person name="Kojima H."/>
            <person name="Fukui M."/>
        </authorList>
    </citation>
    <scope>NUCLEOTIDE SEQUENCE</scope>
    <source>
        <strain evidence="1">Mahy22</strain>
    </source>
</reference>
<dbReference type="EMBL" id="AP024412">
    <property type="protein sequence ID" value="BCR36537.1"/>
    <property type="molecule type" value="Genomic_DNA"/>
</dbReference>
<organism evidence="1 2">
    <name type="scientific">Mariniplasma anaerobium</name>
    <dbReference type="NCBI Taxonomy" id="2735436"/>
    <lineage>
        <taxon>Bacteria</taxon>
        <taxon>Bacillati</taxon>
        <taxon>Mycoplasmatota</taxon>
        <taxon>Mollicutes</taxon>
        <taxon>Acholeplasmatales</taxon>
        <taxon>Acholeplasmataceae</taxon>
        <taxon>Mariniplasma</taxon>
    </lineage>
</organism>